<evidence type="ECO:0000313" key="1">
    <source>
        <dbReference type="EMBL" id="KAF1999550.1"/>
    </source>
</evidence>
<dbReference type="Proteomes" id="UP000799779">
    <property type="component" value="Unassembled WGS sequence"/>
</dbReference>
<organism evidence="1 2">
    <name type="scientific">Amniculicola lignicola CBS 123094</name>
    <dbReference type="NCBI Taxonomy" id="1392246"/>
    <lineage>
        <taxon>Eukaryota</taxon>
        <taxon>Fungi</taxon>
        <taxon>Dikarya</taxon>
        <taxon>Ascomycota</taxon>
        <taxon>Pezizomycotina</taxon>
        <taxon>Dothideomycetes</taxon>
        <taxon>Pleosporomycetidae</taxon>
        <taxon>Pleosporales</taxon>
        <taxon>Amniculicolaceae</taxon>
        <taxon>Amniculicola</taxon>
    </lineage>
</organism>
<accession>A0A6A5WCI9</accession>
<evidence type="ECO:0000313" key="2">
    <source>
        <dbReference type="Proteomes" id="UP000799779"/>
    </source>
</evidence>
<reference evidence="1" key="1">
    <citation type="journal article" date="2020" name="Stud. Mycol.">
        <title>101 Dothideomycetes genomes: a test case for predicting lifestyles and emergence of pathogens.</title>
        <authorList>
            <person name="Haridas S."/>
            <person name="Albert R."/>
            <person name="Binder M."/>
            <person name="Bloem J."/>
            <person name="Labutti K."/>
            <person name="Salamov A."/>
            <person name="Andreopoulos B."/>
            <person name="Baker S."/>
            <person name="Barry K."/>
            <person name="Bills G."/>
            <person name="Bluhm B."/>
            <person name="Cannon C."/>
            <person name="Castanera R."/>
            <person name="Culley D."/>
            <person name="Daum C."/>
            <person name="Ezra D."/>
            <person name="Gonzalez J."/>
            <person name="Henrissat B."/>
            <person name="Kuo A."/>
            <person name="Liang C."/>
            <person name="Lipzen A."/>
            <person name="Lutzoni F."/>
            <person name="Magnuson J."/>
            <person name="Mondo S."/>
            <person name="Nolan M."/>
            <person name="Ohm R."/>
            <person name="Pangilinan J."/>
            <person name="Park H.-J."/>
            <person name="Ramirez L."/>
            <person name="Alfaro M."/>
            <person name="Sun H."/>
            <person name="Tritt A."/>
            <person name="Yoshinaga Y."/>
            <person name="Zwiers L.-H."/>
            <person name="Turgeon B."/>
            <person name="Goodwin S."/>
            <person name="Spatafora J."/>
            <person name="Crous P."/>
            <person name="Grigoriev I."/>
        </authorList>
    </citation>
    <scope>NUCLEOTIDE SEQUENCE</scope>
    <source>
        <strain evidence="1">CBS 123094</strain>
    </source>
</reference>
<protein>
    <recommendedName>
        <fullName evidence="3">F-box domain-containing protein</fullName>
    </recommendedName>
</protein>
<dbReference type="EMBL" id="ML977595">
    <property type="protein sequence ID" value="KAF1999550.1"/>
    <property type="molecule type" value="Genomic_DNA"/>
</dbReference>
<name>A0A6A5WCI9_9PLEO</name>
<evidence type="ECO:0008006" key="3">
    <source>
        <dbReference type="Google" id="ProtNLM"/>
    </source>
</evidence>
<sequence length="519" mass="61228">MRISNINKDPRQLRLGHTKNNQLILLRDNAHLPPNTLVSYEGDVKLQAELPFHRSTDDELYLALRPPFKILRLPEEIVEQILKYAYYNLYEESRFSRHYDTIDEWERRRVGLSICIVSRYFHRLMHPMIYSSQRICIDHADSAIRIRGIRISSSPRIANHCTNLYIYINEPLKNLHWPDEDFFGKYSNVRTLRVQYNCFDARDALEMRQRISSHFPRLGHMEFDIRHQKYPWIDSDWRAPDKMTLPVLYEALGKQTRLGSLKIFEFTPTPFSISTPEMVNTATFTSLEMNRCPWPPSSLTEILRWPARLEHFSIRNFSNVSEQEITDYSEFESILHAHGQSLTSLGLPDFFHFPKGRPPNLSFLAHLQVLIIKDNGRNPQIWSAEDFCTNVLSAPELRKLTWNFSFFDEEYGAQNMEFDAGHVKWLIDVARLAHAQRRSLREIEIVFNPDPQYGRYSRKPSMAPWKLIDFAARVLGELGVVLHYRRHFLTTRRKFSGDIEFECRTDPRCGPTWHATRVR</sequence>
<gene>
    <name evidence="1" type="ORF">P154DRAFT_523335</name>
</gene>
<dbReference type="OrthoDB" id="4840564at2759"/>
<dbReference type="SUPFAM" id="SSF52047">
    <property type="entry name" value="RNI-like"/>
    <property type="match status" value="1"/>
</dbReference>
<dbReference type="AlphaFoldDB" id="A0A6A5WCI9"/>
<proteinExistence type="predicted"/>
<keyword evidence="2" id="KW-1185">Reference proteome</keyword>